<dbReference type="InterPro" id="IPR007838">
    <property type="entry name" value="Cell_div_ZapA-like"/>
</dbReference>
<proteinExistence type="predicted"/>
<keyword evidence="1" id="KW-0132">Cell division</keyword>
<evidence type="ECO:0000313" key="2">
    <source>
        <dbReference type="Proteomes" id="UP000192934"/>
    </source>
</evidence>
<organism evidence="1 2">
    <name type="scientific">Allosphingosinicella indica</name>
    <dbReference type="NCBI Taxonomy" id="941907"/>
    <lineage>
        <taxon>Bacteria</taxon>
        <taxon>Pseudomonadati</taxon>
        <taxon>Pseudomonadota</taxon>
        <taxon>Alphaproteobacteria</taxon>
        <taxon>Sphingomonadales</taxon>
        <taxon>Sphingomonadaceae</taxon>
        <taxon>Allosphingosinicella</taxon>
    </lineage>
</organism>
<dbReference type="Pfam" id="PF05164">
    <property type="entry name" value="ZapA"/>
    <property type="match status" value="1"/>
</dbReference>
<dbReference type="AlphaFoldDB" id="A0A1X7FY17"/>
<reference evidence="2" key="1">
    <citation type="submission" date="2017-04" db="EMBL/GenBank/DDBJ databases">
        <authorList>
            <person name="Varghese N."/>
            <person name="Submissions S."/>
        </authorList>
    </citation>
    <scope>NUCLEOTIDE SEQUENCE [LARGE SCALE GENOMIC DNA]</scope>
    <source>
        <strain evidence="2">Dd16</strain>
    </source>
</reference>
<dbReference type="Gene3D" id="3.30.160.880">
    <property type="entry name" value="Cell division protein ZapA protomer, N-terminal domain"/>
    <property type="match status" value="1"/>
</dbReference>
<keyword evidence="2" id="KW-1185">Reference proteome</keyword>
<accession>A0A1X7FY17</accession>
<dbReference type="OrthoDB" id="9797575at2"/>
<gene>
    <name evidence="1" type="ORF">SAMN06295910_0057</name>
</gene>
<evidence type="ECO:0000313" key="1">
    <source>
        <dbReference type="EMBL" id="SMF60784.1"/>
    </source>
</evidence>
<dbReference type="GO" id="GO:0051301">
    <property type="term" value="P:cell division"/>
    <property type="evidence" value="ECO:0007669"/>
    <property type="project" value="UniProtKB-KW"/>
</dbReference>
<dbReference type="STRING" id="941907.SAMN06295910_0057"/>
<dbReference type="EMBL" id="LT840185">
    <property type="protein sequence ID" value="SMF60784.1"/>
    <property type="molecule type" value="Genomic_DNA"/>
</dbReference>
<keyword evidence="1" id="KW-0131">Cell cycle</keyword>
<dbReference type="InterPro" id="IPR036192">
    <property type="entry name" value="Cell_div_ZapA-like_sf"/>
</dbReference>
<dbReference type="SUPFAM" id="SSF102829">
    <property type="entry name" value="Cell division protein ZapA-like"/>
    <property type="match status" value="1"/>
</dbReference>
<dbReference type="RefSeq" id="WP_085216984.1">
    <property type="nucleotide sequence ID" value="NZ_LT840185.1"/>
</dbReference>
<protein>
    <submittedName>
        <fullName evidence="1">Cell division protein ZapA</fullName>
    </submittedName>
</protein>
<dbReference type="Proteomes" id="UP000192934">
    <property type="component" value="Chromosome I"/>
</dbReference>
<dbReference type="InterPro" id="IPR042233">
    <property type="entry name" value="Cell_div_ZapA_N"/>
</dbReference>
<name>A0A1X7FY17_9SPHN</name>
<sequence length="105" mass="11124">MATVDLMVGDRSYPVACRDGEEEHLKTLARTVDAKAKEAAAAVGNMGEARHLLFASLLMADELVEIRAGRAPAPAADPAMAEALEQLAARFESLADRLEKDAATS</sequence>